<dbReference type="AlphaFoldDB" id="A0A174NG59"/>
<dbReference type="OrthoDB" id="1973189at2"/>
<reference evidence="3 5" key="2">
    <citation type="submission" date="2018-08" db="EMBL/GenBank/DDBJ databases">
        <title>A genome reference for cultivated species of the human gut microbiota.</title>
        <authorList>
            <person name="Zou Y."/>
            <person name="Xue W."/>
            <person name="Luo G."/>
        </authorList>
    </citation>
    <scope>NUCLEOTIDE SEQUENCE [LARGE SCALE GENOMIC DNA]</scope>
    <source>
        <strain evidence="3 5">AM27-32LB</strain>
    </source>
</reference>
<dbReference type="GO" id="GO:0003677">
    <property type="term" value="F:DNA binding"/>
    <property type="evidence" value="ECO:0007669"/>
    <property type="project" value="UniProtKB-KW"/>
</dbReference>
<evidence type="ECO:0000313" key="4">
    <source>
        <dbReference type="Proteomes" id="UP000095413"/>
    </source>
</evidence>
<protein>
    <submittedName>
        <fullName evidence="3">DNA-binding protein</fullName>
    </submittedName>
</protein>
<evidence type="ECO:0000259" key="1">
    <source>
        <dbReference type="Pfam" id="PF12728"/>
    </source>
</evidence>
<accession>A0A174NG59</accession>
<feature type="domain" description="Helix-turn-helix" evidence="1">
    <location>
        <begin position="18"/>
        <end position="41"/>
    </location>
</feature>
<dbReference type="RefSeq" id="WP_055055853.1">
    <property type="nucleotide sequence ID" value="NZ_CZBA01000006.1"/>
</dbReference>
<gene>
    <name evidence="3" type="ORF">DW723_02750</name>
    <name evidence="2" type="ORF">ERS852533_01446</name>
</gene>
<dbReference type="EMBL" id="QSKO01000003">
    <property type="protein sequence ID" value="RHE77318.1"/>
    <property type="molecule type" value="Genomic_DNA"/>
</dbReference>
<evidence type="ECO:0000313" key="3">
    <source>
        <dbReference type="EMBL" id="RHE77318.1"/>
    </source>
</evidence>
<dbReference type="EMBL" id="CZBA01000006">
    <property type="protein sequence ID" value="CUP46261.1"/>
    <property type="molecule type" value="Genomic_DNA"/>
</dbReference>
<organism evidence="2 4">
    <name type="scientific">Blautia obeum</name>
    <dbReference type="NCBI Taxonomy" id="40520"/>
    <lineage>
        <taxon>Bacteria</taxon>
        <taxon>Bacillati</taxon>
        <taxon>Bacillota</taxon>
        <taxon>Clostridia</taxon>
        <taxon>Lachnospirales</taxon>
        <taxon>Lachnospiraceae</taxon>
        <taxon>Blautia</taxon>
    </lineage>
</organism>
<dbReference type="Proteomes" id="UP000095413">
    <property type="component" value="Unassembled WGS sequence"/>
</dbReference>
<dbReference type="InterPro" id="IPR041657">
    <property type="entry name" value="HTH_17"/>
</dbReference>
<name>A0A174NG59_9FIRM</name>
<reference evidence="2 4" key="1">
    <citation type="submission" date="2015-09" db="EMBL/GenBank/DDBJ databases">
        <authorList>
            <consortium name="Pathogen Informatics"/>
        </authorList>
    </citation>
    <scope>NUCLEOTIDE SEQUENCE [LARGE SCALE GENOMIC DNA]</scope>
    <source>
        <strain evidence="2 4">2789STDY5834921</strain>
    </source>
</reference>
<dbReference type="Proteomes" id="UP000283928">
    <property type="component" value="Unassembled WGS sequence"/>
</dbReference>
<proteinExistence type="predicted"/>
<sequence length="73" mass="8235">MKNANGVIKKLTSAERSYYTAAEVREMMGVSRDTAYRMIRSLRSDLIADGQLAKGYPSGKIPKKAFNKLYMIE</sequence>
<dbReference type="Pfam" id="PF12728">
    <property type="entry name" value="HTH_17"/>
    <property type="match status" value="1"/>
</dbReference>
<evidence type="ECO:0000313" key="2">
    <source>
        <dbReference type="EMBL" id="CUP46261.1"/>
    </source>
</evidence>
<keyword evidence="3" id="KW-0238">DNA-binding</keyword>
<evidence type="ECO:0000313" key="5">
    <source>
        <dbReference type="Proteomes" id="UP000283928"/>
    </source>
</evidence>